<evidence type="ECO:0000313" key="2">
    <source>
        <dbReference type="EMBL" id="MFC6023054.1"/>
    </source>
</evidence>
<sequence>MATLWELMAEHIPDDHSRQVHSQYYLEEELTGPDSPSLVVDLGCGNGASAGWARKWRSDVLWVGIDILQSDPTKAIEGEQVLFYDGVNLPFADNSLPLIYSNQVFEHVRHPEPLLREIARVLQPGGLFIGSTSQLEPYHHWSLWNYTVYGFKVLVSDAGLELTEVRPGIDGIALVQRQWFGRRPEHGSWFKRSPLNMEIDKWGVTTKRHAAQVNLRKLHYCGQFSFRVQKPGGPPRVRPVRTDLATPIIDPTPVARKRPLLRRLARKLLAAPRK</sequence>
<dbReference type="InterPro" id="IPR013216">
    <property type="entry name" value="Methyltransf_11"/>
</dbReference>
<name>A0ABW1KMJ0_9ACTN</name>
<dbReference type="GO" id="GO:0008168">
    <property type="term" value="F:methyltransferase activity"/>
    <property type="evidence" value="ECO:0007669"/>
    <property type="project" value="UniProtKB-KW"/>
</dbReference>
<keyword evidence="2" id="KW-0808">Transferase</keyword>
<dbReference type="CDD" id="cd02440">
    <property type="entry name" value="AdoMet_MTases"/>
    <property type="match status" value="1"/>
</dbReference>
<dbReference type="Pfam" id="PF08241">
    <property type="entry name" value="Methyltransf_11"/>
    <property type="match status" value="1"/>
</dbReference>
<keyword evidence="2" id="KW-0489">Methyltransferase</keyword>
<evidence type="ECO:0000259" key="1">
    <source>
        <dbReference type="Pfam" id="PF08241"/>
    </source>
</evidence>
<evidence type="ECO:0000313" key="3">
    <source>
        <dbReference type="Proteomes" id="UP001596203"/>
    </source>
</evidence>
<feature type="domain" description="Methyltransferase type 11" evidence="1">
    <location>
        <begin position="40"/>
        <end position="129"/>
    </location>
</feature>
<organism evidence="2 3">
    <name type="scientific">Plantactinospora solaniradicis</name>
    <dbReference type="NCBI Taxonomy" id="1723736"/>
    <lineage>
        <taxon>Bacteria</taxon>
        <taxon>Bacillati</taxon>
        <taxon>Actinomycetota</taxon>
        <taxon>Actinomycetes</taxon>
        <taxon>Micromonosporales</taxon>
        <taxon>Micromonosporaceae</taxon>
        <taxon>Plantactinospora</taxon>
    </lineage>
</organism>
<dbReference type="RefSeq" id="WP_377433004.1">
    <property type="nucleotide sequence ID" value="NZ_JBHSPR010000084.1"/>
</dbReference>
<dbReference type="SUPFAM" id="SSF53335">
    <property type="entry name" value="S-adenosyl-L-methionine-dependent methyltransferases"/>
    <property type="match status" value="1"/>
</dbReference>
<dbReference type="PANTHER" id="PTHR43591">
    <property type="entry name" value="METHYLTRANSFERASE"/>
    <property type="match status" value="1"/>
</dbReference>
<keyword evidence="3" id="KW-1185">Reference proteome</keyword>
<dbReference type="EMBL" id="JBHSPR010000084">
    <property type="protein sequence ID" value="MFC6023054.1"/>
    <property type="molecule type" value="Genomic_DNA"/>
</dbReference>
<comment type="caution">
    <text evidence="2">The sequence shown here is derived from an EMBL/GenBank/DDBJ whole genome shotgun (WGS) entry which is preliminary data.</text>
</comment>
<reference evidence="3" key="1">
    <citation type="journal article" date="2019" name="Int. J. Syst. Evol. Microbiol.">
        <title>The Global Catalogue of Microorganisms (GCM) 10K type strain sequencing project: providing services to taxonomists for standard genome sequencing and annotation.</title>
        <authorList>
            <consortium name="The Broad Institute Genomics Platform"/>
            <consortium name="The Broad Institute Genome Sequencing Center for Infectious Disease"/>
            <person name="Wu L."/>
            <person name="Ma J."/>
        </authorList>
    </citation>
    <scope>NUCLEOTIDE SEQUENCE [LARGE SCALE GENOMIC DNA]</scope>
    <source>
        <strain evidence="3">ZS-35-S2</strain>
    </source>
</reference>
<dbReference type="Gene3D" id="3.40.50.150">
    <property type="entry name" value="Vaccinia Virus protein VP39"/>
    <property type="match status" value="1"/>
</dbReference>
<protein>
    <submittedName>
        <fullName evidence="2">Class I SAM-dependent methyltransferase</fullName>
    </submittedName>
</protein>
<accession>A0ABW1KMJ0</accession>
<gene>
    <name evidence="2" type="ORF">ACFP2T_43750</name>
</gene>
<dbReference type="Proteomes" id="UP001596203">
    <property type="component" value="Unassembled WGS sequence"/>
</dbReference>
<proteinExistence type="predicted"/>
<dbReference type="InterPro" id="IPR029063">
    <property type="entry name" value="SAM-dependent_MTases_sf"/>
</dbReference>
<dbReference type="GO" id="GO:0032259">
    <property type="term" value="P:methylation"/>
    <property type="evidence" value="ECO:0007669"/>
    <property type="project" value="UniProtKB-KW"/>
</dbReference>